<dbReference type="AlphaFoldDB" id="A0A6S7LVK5"/>
<protein>
    <submittedName>
        <fullName evidence="1">Uncharacterized protein</fullName>
    </submittedName>
</protein>
<dbReference type="EMBL" id="CACRXK020039244">
    <property type="protein sequence ID" value="CAB4045399.1"/>
    <property type="molecule type" value="Genomic_DNA"/>
</dbReference>
<dbReference type="OrthoDB" id="5989407at2759"/>
<reference evidence="1" key="1">
    <citation type="submission" date="2020-04" db="EMBL/GenBank/DDBJ databases">
        <authorList>
            <person name="Alioto T."/>
            <person name="Alioto T."/>
            <person name="Gomez Garrido J."/>
        </authorList>
    </citation>
    <scope>NUCLEOTIDE SEQUENCE</scope>
    <source>
        <strain evidence="1">A484AB</strain>
    </source>
</reference>
<proteinExistence type="predicted"/>
<accession>A0A6S7LVK5</accession>
<evidence type="ECO:0000313" key="2">
    <source>
        <dbReference type="Proteomes" id="UP001152795"/>
    </source>
</evidence>
<organism evidence="1 2">
    <name type="scientific">Paramuricea clavata</name>
    <name type="common">Red gorgonian</name>
    <name type="synonym">Violescent sea-whip</name>
    <dbReference type="NCBI Taxonomy" id="317549"/>
    <lineage>
        <taxon>Eukaryota</taxon>
        <taxon>Metazoa</taxon>
        <taxon>Cnidaria</taxon>
        <taxon>Anthozoa</taxon>
        <taxon>Octocorallia</taxon>
        <taxon>Malacalcyonacea</taxon>
        <taxon>Plexauridae</taxon>
        <taxon>Paramuricea</taxon>
    </lineage>
</organism>
<feature type="non-terminal residue" evidence="1">
    <location>
        <position position="79"/>
    </location>
</feature>
<comment type="caution">
    <text evidence="1">The sequence shown here is derived from an EMBL/GenBank/DDBJ whole genome shotgun (WGS) entry which is preliminary data.</text>
</comment>
<sequence>MAELYKQWNARACAVTIPKAFVQSSKSSVLEELSAEIAGLLDPATLRTVQATTNRRFVLEFSNPSTAAEVMRNGIGFRG</sequence>
<gene>
    <name evidence="1" type="ORF">PACLA_8A080110</name>
</gene>
<name>A0A6S7LVK5_PARCT</name>
<evidence type="ECO:0000313" key="1">
    <source>
        <dbReference type="EMBL" id="CAB4045399.1"/>
    </source>
</evidence>
<dbReference type="Proteomes" id="UP001152795">
    <property type="component" value="Unassembled WGS sequence"/>
</dbReference>
<keyword evidence="2" id="KW-1185">Reference proteome</keyword>